<evidence type="ECO:0000256" key="1">
    <source>
        <dbReference type="SAM" id="MobiDB-lite"/>
    </source>
</evidence>
<dbReference type="InterPro" id="IPR038718">
    <property type="entry name" value="SNF2-like_sf"/>
</dbReference>
<feature type="region of interest" description="Disordered" evidence="1">
    <location>
        <begin position="78"/>
        <end position="105"/>
    </location>
</feature>
<evidence type="ECO:0000313" key="3">
    <source>
        <dbReference type="Proteomes" id="UP001215598"/>
    </source>
</evidence>
<dbReference type="Gene3D" id="3.40.50.10810">
    <property type="entry name" value="Tandem AAA-ATPase domain"/>
    <property type="match status" value="1"/>
</dbReference>
<accession>A0AAD7HLY5</accession>
<comment type="caution">
    <text evidence="2">The sequence shown here is derived from an EMBL/GenBank/DDBJ whole genome shotgun (WGS) entry which is preliminary data.</text>
</comment>
<sequence>MGTSEGGEVDVEMDEDEGGPNAIPDTDLDMHMGADDGEDDTDARAIAAALRDAGVDALGRVVIAGSAEPWGGDASAGSAFLKPVDPQPADSVENSKGPLACASNPAHDVNSTTDVGASAPGPTPAFPQPHLITGATLDPYQLEGLQWMLGLDEQGISGILGAFCVFLACV</sequence>
<protein>
    <submittedName>
        <fullName evidence="2">Uncharacterized protein</fullName>
    </submittedName>
</protein>
<keyword evidence="3" id="KW-1185">Reference proteome</keyword>
<dbReference type="EMBL" id="JARKIB010000214">
    <property type="protein sequence ID" value="KAJ7723045.1"/>
    <property type="molecule type" value="Genomic_DNA"/>
</dbReference>
<organism evidence="2 3">
    <name type="scientific">Mycena metata</name>
    <dbReference type="NCBI Taxonomy" id="1033252"/>
    <lineage>
        <taxon>Eukaryota</taxon>
        <taxon>Fungi</taxon>
        <taxon>Dikarya</taxon>
        <taxon>Basidiomycota</taxon>
        <taxon>Agaricomycotina</taxon>
        <taxon>Agaricomycetes</taxon>
        <taxon>Agaricomycetidae</taxon>
        <taxon>Agaricales</taxon>
        <taxon>Marasmiineae</taxon>
        <taxon>Mycenaceae</taxon>
        <taxon>Mycena</taxon>
    </lineage>
</organism>
<reference evidence="2" key="1">
    <citation type="submission" date="2023-03" db="EMBL/GenBank/DDBJ databases">
        <title>Massive genome expansion in bonnet fungi (Mycena s.s.) driven by repeated elements and novel gene families across ecological guilds.</title>
        <authorList>
            <consortium name="Lawrence Berkeley National Laboratory"/>
            <person name="Harder C.B."/>
            <person name="Miyauchi S."/>
            <person name="Viragh M."/>
            <person name="Kuo A."/>
            <person name="Thoen E."/>
            <person name="Andreopoulos B."/>
            <person name="Lu D."/>
            <person name="Skrede I."/>
            <person name="Drula E."/>
            <person name="Henrissat B."/>
            <person name="Morin E."/>
            <person name="Kohler A."/>
            <person name="Barry K."/>
            <person name="LaButti K."/>
            <person name="Morin E."/>
            <person name="Salamov A."/>
            <person name="Lipzen A."/>
            <person name="Mereny Z."/>
            <person name="Hegedus B."/>
            <person name="Baldrian P."/>
            <person name="Stursova M."/>
            <person name="Weitz H."/>
            <person name="Taylor A."/>
            <person name="Grigoriev I.V."/>
            <person name="Nagy L.G."/>
            <person name="Martin F."/>
            <person name="Kauserud H."/>
        </authorList>
    </citation>
    <scope>NUCLEOTIDE SEQUENCE</scope>
    <source>
        <strain evidence="2">CBHHK182m</strain>
    </source>
</reference>
<evidence type="ECO:0000313" key="2">
    <source>
        <dbReference type="EMBL" id="KAJ7723045.1"/>
    </source>
</evidence>
<dbReference type="Proteomes" id="UP001215598">
    <property type="component" value="Unassembled WGS sequence"/>
</dbReference>
<name>A0AAD7HLY5_9AGAR</name>
<gene>
    <name evidence="2" type="ORF">B0H16DRAFT_1737410</name>
</gene>
<feature type="compositionally biased region" description="Acidic residues" evidence="1">
    <location>
        <begin position="7"/>
        <end position="18"/>
    </location>
</feature>
<feature type="region of interest" description="Disordered" evidence="1">
    <location>
        <begin position="1"/>
        <end position="39"/>
    </location>
</feature>
<proteinExistence type="predicted"/>
<dbReference type="AlphaFoldDB" id="A0AAD7HLY5"/>